<keyword evidence="3" id="KW-1185">Reference proteome</keyword>
<evidence type="ECO:0000313" key="2">
    <source>
        <dbReference type="EMBL" id="KAG0578145.1"/>
    </source>
</evidence>
<dbReference type="EMBL" id="CM026424">
    <property type="protein sequence ID" value="KAG0578145.1"/>
    <property type="molecule type" value="Genomic_DNA"/>
</dbReference>
<organism evidence="2 3">
    <name type="scientific">Ceratodon purpureus</name>
    <name type="common">Fire moss</name>
    <name type="synonym">Dicranum purpureum</name>
    <dbReference type="NCBI Taxonomy" id="3225"/>
    <lineage>
        <taxon>Eukaryota</taxon>
        <taxon>Viridiplantae</taxon>
        <taxon>Streptophyta</taxon>
        <taxon>Embryophyta</taxon>
        <taxon>Bryophyta</taxon>
        <taxon>Bryophytina</taxon>
        <taxon>Bryopsida</taxon>
        <taxon>Dicranidae</taxon>
        <taxon>Pseudoditrichales</taxon>
        <taxon>Ditrichaceae</taxon>
        <taxon>Ceratodon</taxon>
    </lineage>
</organism>
<dbReference type="OrthoDB" id="10470921at2759"/>
<evidence type="ECO:0000313" key="3">
    <source>
        <dbReference type="Proteomes" id="UP000822688"/>
    </source>
</evidence>
<feature type="region of interest" description="Disordered" evidence="1">
    <location>
        <begin position="95"/>
        <end position="169"/>
    </location>
</feature>
<dbReference type="Proteomes" id="UP000822688">
    <property type="component" value="Chromosome 4"/>
</dbReference>
<comment type="caution">
    <text evidence="2">The sequence shown here is derived from an EMBL/GenBank/DDBJ whole genome shotgun (WGS) entry which is preliminary data.</text>
</comment>
<gene>
    <name evidence="2" type="ORF">KC19_4G001300</name>
</gene>
<name>A0A8T0I577_CERPU</name>
<evidence type="ECO:0000256" key="1">
    <source>
        <dbReference type="SAM" id="MobiDB-lite"/>
    </source>
</evidence>
<feature type="compositionally biased region" description="Polar residues" evidence="1">
    <location>
        <begin position="110"/>
        <end position="122"/>
    </location>
</feature>
<feature type="compositionally biased region" description="Low complexity" evidence="1">
    <location>
        <begin position="127"/>
        <end position="145"/>
    </location>
</feature>
<dbReference type="AlphaFoldDB" id="A0A8T0I577"/>
<proteinExistence type="predicted"/>
<sequence>MYHNMRCSSVRPLWFQGNRSRCPTQKNKFDRLSLYGGLHGLSFDPTNTHALLCAVNALKSTKEPRPCSIQTSCLDSQARQSSHCSYSKSSSSSSDSFAAPSTPAPIPCPSNASGPAQSSSVSEAVETNCSSNSTSTTSRSQENSSQGKSQRDSNKGSVQAQAGAGASTKGSEKIGLTWIDWGWPGTHTPCPFNQRHTVDDILIRPERIYCVRSSGIVCTFCPFIGKLVRCCKLRIRQLKASVCVRH</sequence>
<reference evidence="2" key="1">
    <citation type="submission" date="2020-06" db="EMBL/GenBank/DDBJ databases">
        <title>WGS assembly of Ceratodon purpureus strain R40.</title>
        <authorList>
            <person name="Carey S.B."/>
            <person name="Jenkins J."/>
            <person name="Shu S."/>
            <person name="Lovell J.T."/>
            <person name="Sreedasyam A."/>
            <person name="Maumus F."/>
            <person name="Tiley G.P."/>
            <person name="Fernandez-Pozo N."/>
            <person name="Barry K."/>
            <person name="Chen C."/>
            <person name="Wang M."/>
            <person name="Lipzen A."/>
            <person name="Daum C."/>
            <person name="Saski C.A."/>
            <person name="Payton A.C."/>
            <person name="Mcbreen J.C."/>
            <person name="Conrad R.E."/>
            <person name="Kollar L.M."/>
            <person name="Olsson S."/>
            <person name="Huttunen S."/>
            <person name="Landis J.B."/>
            <person name="Wickett N.J."/>
            <person name="Johnson M.G."/>
            <person name="Rensing S.A."/>
            <person name="Grimwood J."/>
            <person name="Schmutz J."/>
            <person name="Mcdaniel S.F."/>
        </authorList>
    </citation>
    <scope>NUCLEOTIDE SEQUENCE</scope>
    <source>
        <strain evidence="2">R40</strain>
    </source>
</reference>
<protein>
    <submittedName>
        <fullName evidence="2">Uncharacterized protein</fullName>
    </submittedName>
</protein>
<accession>A0A8T0I577</accession>